<evidence type="ECO:0000313" key="5">
    <source>
        <dbReference type="EMBL" id="POW17047.1"/>
    </source>
</evidence>
<proteinExistence type="inferred from homology"/>
<dbReference type="FunFam" id="3.30.710.10:FF:000035">
    <property type="entry name" value="Elongin C transcription elongation factor"/>
    <property type="match status" value="1"/>
</dbReference>
<keyword evidence="4" id="KW-0539">Nucleus</keyword>
<accession>A0A2S4W5S8</accession>
<evidence type="ECO:0000256" key="4">
    <source>
        <dbReference type="ARBA" id="ARBA00023242"/>
    </source>
</evidence>
<keyword evidence="6" id="KW-1185">Reference proteome</keyword>
<comment type="similarity">
    <text evidence="2">Belongs to the SKP1 family.</text>
</comment>
<dbReference type="VEuPathDB" id="FungiDB:PSHT_09159"/>
<comment type="caution">
    <text evidence="5">The sequence shown here is derived from an EMBL/GenBank/DDBJ whole genome shotgun (WGS) entry which is preliminary data.</text>
</comment>
<sequence length="128" mass="14030">MCCCRASCATPKRMAQDASGSKFVTIVSEEGFRFIIPKQAAVLSNTLKDMLSEDMGMLEAESGVVKLMHSAPVVEKLCHYLLFRHHHLTALDGQSASKGSNHSFDDQIPIELALQLLECADFLDICSV</sequence>
<dbReference type="GO" id="GO:0005634">
    <property type="term" value="C:nucleus"/>
    <property type="evidence" value="ECO:0007669"/>
    <property type="project" value="UniProtKB-SubCell"/>
</dbReference>
<evidence type="ECO:0000256" key="1">
    <source>
        <dbReference type="ARBA" id="ARBA00004123"/>
    </source>
</evidence>
<gene>
    <name evidence="5" type="ORF">PSTT_00889</name>
</gene>
<evidence type="ECO:0000313" key="6">
    <source>
        <dbReference type="Proteomes" id="UP000239156"/>
    </source>
</evidence>
<dbReference type="GO" id="GO:0006511">
    <property type="term" value="P:ubiquitin-dependent protein catabolic process"/>
    <property type="evidence" value="ECO:0007669"/>
    <property type="project" value="InterPro"/>
</dbReference>
<dbReference type="SMART" id="SM00512">
    <property type="entry name" value="Skp1"/>
    <property type="match status" value="1"/>
</dbReference>
<evidence type="ECO:0000256" key="2">
    <source>
        <dbReference type="ARBA" id="ARBA00009993"/>
    </source>
</evidence>
<organism evidence="5 6">
    <name type="scientific">Puccinia striiformis</name>
    <dbReference type="NCBI Taxonomy" id="27350"/>
    <lineage>
        <taxon>Eukaryota</taxon>
        <taxon>Fungi</taxon>
        <taxon>Dikarya</taxon>
        <taxon>Basidiomycota</taxon>
        <taxon>Pucciniomycotina</taxon>
        <taxon>Pucciniomycetes</taxon>
        <taxon>Pucciniales</taxon>
        <taxon>Pucciniaceae</taxon>
        <taxon>Puccinia</taxon>
    </lineage>
</organism>
<name>A0A2S4W5S8_9BASI</name>
<dbReference type="VEuPathDB" id="FungiDB:PSTT_00889"/>
<dbReference type="AlphaFoldDB" id="A0A2S4W5S8"/>
<evidence type="ECO:0000256" key="3">
    <source>
        <dbReference type="ARBA" id="ARBA00021347"/>
    </source>
</evidence>
<dbReference type="InterPro" id="IPR039948">
    <property type="entry name" value="ELC1"/>
</dbReference>
<dbReference type="SUPFAM" id="SSF54695">
    <property type="entry name" value="POZ domain"/>
    <property type="match status" value="1"/>
</dbReference>
<dbReference type="Proteomes" id="UP000239156">
    <property type="component" value="Unassembled WGS sequence"/>
</dbReference>
<dbReference type="PANTHER" id="PTHR20648">
    <property type="entry name" value="ELONGIN-C"/>
    <property type="match status" value="1"/>
</dbReference>
<dbReference type="Gene3D" id="3.30.710.10">
    <property type="entry name" value="Potassium Channel Kv1.1, Chain A"/>
    <property type="match status" value="1"/>
</dbReference>
<dbReference type="InterPro" id="IPR001232">
    <property type="entry name" value="SKP1-like"/>
</dbReference>
<comment type="subcellular location">
    <subcellularLocation>
        <location evidence="1">Nucleus</location>
    </subcellularLocation>
</comment>
<reference evidence="5" key="1">
    <citation type="submission" date="2017-12" db="EMBL/GenBank/DDBJ databases">
        <title>Gene loss provides genomic basis for host adaptation in cereal stripe rust fungi.</title>
        <authorList>
            <person name="Xia C."/>
        </authorList>
    </citation>
    <scope>NUCLEOTIDE SEQUENCE [LARGE SCALE GENOMIC DNA]</scope>
    <source>
        <strain evidence="5">93-210</strain>
    </source>
</reference>
<dbReference type="EMBL" id="PKSL01000004">
    <property type="protein sequence ID" value="POW17047.1"/>
    <property type="molecule type" value="Genomic_DNA"/>
</dbReference>
<protein>
    <recommendedName>
        <fullName evidence="3">Elongin-C</fullName>
    </recommendedName>
</protein>
<dbReference type="InterPro" id="IPR011333">
    <property type="entry name" value="SKP1/BTB/POZ_sf"/>
</dbReference>